<feature type="transmembrane region" description="Helical" evidence="1">
    <location>
        <begin position="35"/>
        <end position="53"/>
    </location>
</feature>
<evidence type="ECO:0000313" key="2">
    <source>
        <dbReference type="EMBL" id="TGL03994.1"/>
    </source>
</evidence>
<keyword evidence="1" id="KW-0472">Membrane</keyword>
<dbReference type="EMBL" id="RQFO01000009">
    <property type="protein sequence ID" value="TGL03994.1"/>
    <property type="molecule type" value="Genomic_DNA"/>
</dbReference>
<reference evidence="3" key="1">
    <citation type="journal article" date="2019" name="PLoS Negl. Trop. Dis.">
        <title>Revisiting the worldwide diversity of Leptospira species in the environment.</title>
        <authorList>
            <person name="Vincent A.T."/>
            <person name="Schiettekatte O."/>
            <person name="Bourhy P."/>
            <person name="Veyrier F.J."/>
            <person name="Picardeau M."/>
        </authorList>
    </citation>
    <scope>NUCLEOTIDE SEQUENCE [LARGE SCALE GENOMIC DNA]</scope>
    <source>
        <strain evidence="3">201800278</strain>
    </source>
</reference>
<feature type="transmembrane region" description="Helical" evidence="1">
    <location>
        <begin position="111"/>
        <end position="143"/>
    </location>
</feature>
<feature type="transmembrane region" description="Helical" evidence="1">
    <location>
        <begin position="164"/>
        <end position="185"/>
    </location>
</feature>
<evidence type="ECO:0000256" key="1">
    <source>
        <dbReference type="SAM" id="Phobius"/>
    </source>
</evidence>
<feature type="transmembrane region" description="Helical" evidence="1">
    <location>
        <begin position="191"/>
        <end position="215"/>
    </location>
</feature>
<feature type="transmembrane region" description="Helical" evidence="1">
    <location>
        <begin position="5"/>
        <end position="23"/>
    </location>
</feature>
<keyword evidence="3" id="KW-1185">Reference proteome</keyword>
<keyword evidence="1" id="KW-0812">Transmembrane</keyword>
<organism evidence="2 3">
    <name type="scientific">Leptospira montravelensis</name>
    <dbReference type="NCBI Taxonomy" id="2484961"/>
    <lineage>
        <taxon>Bacteria</taxon>
        <taxon>Pseudomonadati</taxon>
        <taxon>Spirochaetota</taxon>
        <taxon>Spirochaetia</taxon>
        <taxon>Leptospirales</taxon>
        <taxon>Leptospiraceae</taxon>
        <taxon>Leptospira</taxon>
    </lineage>
</organism>
<feature type="transmembrane region" description="Helical" evidence="1">
    <location>
        <begin position="282"/>
        <end position="306"/>
    </location>
</feature>
<keyword evidence="1" id="KW-1133">Transmembrane helix</keyword>
<proteinExistence type="predicted"/>
<dbReference type="Proteomes" id="UP000297465">
    <property type="component" value="Unassembled WGS sequence"/>
</dbReference>
<feature type="transmembrane region" description="Helical" evidence="1">
    <location>
        <begin position="394"/>
        <end position="418"/>
    </location>
</feature>
<comment type="caution">
    <text evidence="2">The sequence shown here is derived from an EMBL/GenBank/DDBJ whole genome shotgun (WGS) entry which is preliminary data.</text>
</comment>
<protein>
    <recommendedName>
        <fullName evidence="4">DUF2029 domain-containing protein</fullName>
    </recommendedName>
</protein>
<name>A0ABY2LSN3_9LEPT</name>
<sequence length="438" mass="52105">MPQWILFICFLVVTILFLWMVTFPKDFFKKYYKHILILGFFLRILSIFLPPLWEDDWSRYLWEGMLIRNGMSPYEISPLDFFQSPNLTGTEIEILSQINHPDWTTIYSPFVLFYFSLFSLGFSGILLKLTYLVLETFCFLYFSKGKFNKSRLSYWIFPVFIKEIYINFHFEILIISLLWIFFNLVREKKLIGASFVLGLVIHIKIFSIIFLISLCQPINYKKWNSSWVKWMLCLLSGLGGYLMFYLVYYFIFPSTIDFGIYNLFKFGGNFKFNQFYEPLWKLFGIIDLKTFPFLVQLTTINIYVWISLAKKNRHRIFLSHASKLDLYFLYGYFFLTLSPVYNPWYFLVLIPLLVISKSENVTPWVLISLPQLSYFTKARLGTTFTYFYEIPETILLLEVGISLICLLLQFRQIFILLYKISNISNISPKGSIGYGNRN</sequence>
<evidence type="ECO:0000313" key="3">
    <source>
        <dbReference type="Proteomes" id="UP000297465"/>
    </source>
</evidence>
<feature type="transmembrane region" description="Helical" evidence="1">
    <location>
        <begin position="327"/>
        <end position="355"/>
    </location>
</feature>
<evidence type="ECO:0008006" key="4">
    <source>
        <dbReference type="Google" id="ProtNLM"/>
    </source>
</evidence>
<gene>
    <name evidence="2" type="ORF">EHQ31_07795</name>
</gene>
<feature type="transmembrane region" description="Helical" evidence="1">
    <location>
        <begin position="227"/>
        <end position="251"/>
    </location>
</feature>
<accession>A0ABY2LSN3</accession>